<evidence type="ECO:0000256" key="1">
    <source>
        <dbReference type="ARBA" id="ARBA00009632"/>
    </source>
</evidence>
<name>A0A1T4LQL3_9FIRM</name>
<dbReference type="InterPro" id="IPR023990">
    <property type="entry name" value="Butryl-CoA_acetate_CoA_Tfrase"/>
</dbReference>
<comment type="catalytic activity">
    <reaction evidence="3">
        <text>butanoate + acetyl-CoA = butanoyl-CoA + acetate</text>
        <dbReference type="Rhea" id="RHEA:30071"/>
        <dbReference type="ChEBI" id="CHEBI:17968"/>
        <dbReference type="ChEBI" id="CHEBI:30089"/>
        <dbReference type="ChEBI" id="CHEBI:57288"/>
        <dbReference type="ChEBI" id="CHEBI:57371"/>
    </reaction>
</comment>
<evidence type="ECO:0000259" key="5">
    <source>
        <dbReference type="Pfam" id="PF13336"/>
    </source>
</evidence>
<dbReference type="OrthoDB" id="9801795at2"/>
<comment type="similarity">
    <text evidence="1 3">Belongs to the acetyl-CoA hydrolase/transferase family.</text>
</comment>
<feature type="domain" description="Acetyl-CoA hydrolase/transferase C-terminal" evidence="5">
    <location>
        <begin position="279"/>
        <end position="434"/>
    </location>
</feature>
<sequence>MVDDFSAEYKEKLRTADEAVKVVESGNWVDYTSTLGKPVLLDKALARRRDELSDVKIRGNLIDGPIEVVECDPSQEHFTYHSWHCSAYERKLCDKGLCYYIPMVFSNNAAYYEFFLNVNVVMVSVSPMDRHGYFNFSVNTGVAAPITRMADIVIVEVNENMPKVHGGYDECIHIKDVDFIVEGHHEPFNHGSKLQPTEIDKKISENILPYLVDGATLQLGVGSMPNALGKLIASSDLKDLGMHTELCSDAFLSLYKAGKLTNIRKNIDRGKGVFGCAIGSADLFDWLEDNPGIAAYPLEYVNRPSIIAQIDNMVSINSCVAVDLYGQVAAESSGSRQISGTGGQLDFLVGASASKGGKAFICMSSTYNGKDGSLRSRVLPQFNGDIITSPRSQVYFIVTEYGIINLEGRSTWERAEAIISIAHPLFRDELIKKAEEQKIWRKSNKKM</sequence>
<reference evidence="6 7" key="1">
    <citation type="submission" date="2017-02" db="EMBL/GenBank/DDBJ databases">
        <authorList>
            <person name="Peterson S.W."/>
        </authorList>
    </citation>
    <scope>NUCLEOTIDE SEQUENCE [LARGE SCALE GENOMIC DNA]</scope>
    <source>
        <strain evidence="6 7">ATCC 17233</strain>
    </source>
</reference>
<dbReference type="GO" id="GO:0006084">
    <property type="term" value="P:acetyl-CoA metabolic process"/>
    <property type="evidence" value="ECO:0007669"/>
    <property type="project" value="UniProtKB-UniRule"/>
</dbReference>
<dbReference type="Gene3D" id="3.40.1080.20">
    <property type="entry name" value="Acetyl-CoA hydrolase/transferase C-terminal domain"/>
    <property type="match status" value="1"/>
</dbReference>
<dbReference type="InterPro" id="IPR037171">
    <property type="entry name" value="NagB/RpiA_transferase-like"/>
</dbReference>
<dbReference type="EMBL" id="FUXA01000006">
    <property type="protein sequence ID" value="SJZ56808.1"/>
    <property type="molecule type" value="Genomic_DNA"/>
</dbReference>
<dbReference type="Pfam" id="PF13336">
    <property type="entry name" value="AcetylCoA_hyd_C"/>
    <property type="match status" value="1"/>
</dbReference>
<evidence type="ECO:0000313" key="7">
    <source>
        <dbReference type="Proteomes" id="UP000189857"/>
    </source>
</evidence>
<accession>A0A1T4LQL3</accession>
<feature type="active site" description="5-glutamyl coenzyme A thioester intermediate" evidence="3">
    <location>
        <position position="245"/>
    </location>
</feature>
<dbReference type="UniPathway" id="UPA00863"/>
<dbReference type="InterPro" id="IPR026888">
    <property type="entry name" value="AcetylCoA_hyd_C"/>
</dbReference>
<dbReference type="InterPro" id="IPR046433">
    <property type="entry name" value="ActCoA_hydro"/>
</dbReference>
<dbReference type="PANTHER" id="PTHR21432">
    <property type="entry name" value="ACETYL-COA HYDROLASE-RELATED"/>
    <property type="match status" value="1"/>
</dbReference>
<comment type="pathway">
    <text evidence="3">Lipid metabolism; butanoate metabolism.</text>
</comment>
<dbReference type="Gene3D" id="3.40.1080.10">
    <property type="entry name" value="Glutaconate Coenzyme A-transferase"/>
    <property type="match status" value="1"/>
</dbReference>
<dbReference type="Proteomes" id="UP000189857">
    <property type="component" value="Unassembled WGS sequence"/>
</dbReference>
<dbReference type="Gene3D" id="3.30.750.70">
    <property type="entry name" value="4-hydroxybutyrate coenzyme like domains"/>
    <property type="match status" value="1"/>
</dbReference>
<keyword evidence="3" id="KW-0963">Cytoplasm</keyword>
<evidence type="ECO:0000313" key="6">
    <source>
        <dbReference type="EMBL" id="SJZ56808.1"/>
    </source>
</evidence>
<dbReference type="SUPFAM" id="SSF100950">
    <property type="entry name" value="NagB/RpiA/CoA transferase-like"/>
    <property type="match status" value="2"/>
</dbReference>
<dbReference type="AlphaFoldDB" id="A0A1T4LQL3"/>
<comment type="subcellular location">
    <subcellularLocation>
        <location evidence="3">Cytoplasm</location>
    </subcellularLocation>
</comment>
<dbReference type="GO" id="GO:0005737">
    <property type="term" value="C:cytoplasm"/>
    <property type="evidence" value="ECO:0007669"/>
    <property type="project" value="UniProtKB-SubCell"/>
</dbReference>
<evidence type="ECO:0000259" key="4">
    <source>
        <dbReference type="Pfam" id="PF02550"/>
    </source>
</evidence>
<dbReference type="PANTHER" id="PTHR21432:SF20">
    <property type="entry name" value="ACETYL-COA HYDROLASE"/>
    <property type="match status" value="1"/>
</dbReference>
<dbReference type="InterPro" id="IPR038460">
    <property type="entry name" value="AcetylCoA_hyd_C_sf"/>
</dbReference>
<evidence type="ECO:0000256" key="2">
    <source>
        <dbReference type="ARBA" id="ARBA00022679"/>
    </source>
</evidence>
<keyword evidence="3" id="KW-0276">Fatty acid metabolism</keyword>
<comment type="function">
    <text evidence="3">Coenzyme A-transferase that converts butyrate to butyryl-CoA.</text>
</comment>
<organism evidence="6 7">
    <name type="scientific">Eubacterium ruminantium</name>
    <dbReference type="NCBI Taxonomy" id="42322"/>
    <lineage>
        <taxon>Bacteria</taxon>
        <taxon>Bacillati</taxon>
        <taxon>Bacillota</taxon>
        <taxon>Clostridia</taxon>
        <taxon>Eubacteriales</taxon>
        <taxon>Eubacteriaceae</taxon>
        <taxon>Eubacterium</taxon>
    </lineage>
</organism>
<feature type="domain" description="Acetyl-CoA hydrolase/transferase N-terminal" evidence="4">
    <location>
        <begin position="7"/>
        <end position="184"/>
    </location>
</feature>
<keyword evidence="7" id="KW-1185">Reference proteome</keyword>
<proteinExistence type="inferred from homology"/>
<feature type="binding site" evidence="3">
    <location>
        <begin position="220"/>
        <end position="224"/>
    </location>
    <ligand>
        <name>CoA</name>
        <dbReference type="ChEBI" id="CHEBI:57287"/>
    </ligand>
</feature>
<dbReference type="GO" id="GO:0019605">
    <property type="term" value="P:butyrate metabolic process"/>
    <property type="evidence" value="ECO:0007669"/>
    <property type="project" value="UniProtKB-UniRule"/>
</dbReference>
<dbReference type="InterPro" id="IPR003702">
    <property type="entry name" value="ActCoA_hydro_N"/>
</dbReference>
<feature type="binding site" evidence="3">
    <location>
        <position position="320"/>
    </location>
    <ligand>
        <name>CoA</name>
        <dbReference type="ChEBI" id="CHEBI:57287"/>
    </ligand>
</feature>
<dbReference type="EC" id="2.8.3.-" evidence="3"/>
<feature type="binding site" evidence="3">
    <location>
        <position position="343"/>
    </location>
    <ligand>
        <name>CoA</name>
        <dbReference type="ChEBI" id="CHEBI:57287"/>
    </ligand>
</feature>
<evidence type="ECO:0000256" key="3">
    <source>
        <dbReference type="HAMAP-Rule" id="MF_03228"/>
    </source>
</evidence>
<dbReference type="GO" id="GO:0006083">
    <property type="term" value="P:acetate metabolic process"/>
    <property type="evidence" value="ECO:0007669"/>
    <property type="project" value="InterPro"/>
</dbReference>
<dbReference type="Pfam" id="PF02550">
    <property type="entry name" value="AcetylCoA_hydro"/>
    <property type="match status" value="1"/>
</dbReference>
<dbReference type="HAMAP" id="MF_03228">
    <property type="entry name" value="But_CoA_trans"/>
    <property type="match status" value="1"/>
</dbReference>
<protein>
    <recommendedName>
        <fullName evidence="3">Probable butyrate:acetyl-CoA coenzyme A-transferase</fullName>
        <shortName evidence="3">Butyrate CoA-transferase</shortName>
        <ecNumber evidence="3">2.8.3.-</ecNumber>
    </recommendedName>
</protein>
<dbReference type="RefSeq" id="WP_078786726.1">
    <property type="nucleotide sequence ID" value="NZ_CAJOJK010000016.1"/>
</dbReference>
<gene>
    <name evidence="6" type="ORF">SAMN02745110_00868</name>
</gene>
<dbReference type="GO" id="GO:0008775">
    <property type="term" value="F:acetate CoA-transferase activity"/>
    <property type="evidence" value="ECO:0007669"/>
    <property type="project" value="InterPro"/>
</dbReference>
<keyword evidence="2 3" id="KW-0808">Transferase</keyword>
<keyword evidence="3" id="KW-0443">Lipid metabolism</keyword>